<dbReference type="AlphaFoldDB" id="A0A0A1T859"/>
<name>A0A0A1T859_9HYPO</name>
<keyword evidence="3" id="KW-1185">Reference proteome</keyword>
<proteinExistence type="predicted"/>
<evidence type="ECO:0000256" key="1">
    <source>
        <dbReference type="SAM" id="MobiDB-lite"/>
    </source>
</evidence>
<organism evidence="2 3">
    <name type="scientific">[Torrubiella] hemipterigena</name>
    <dbReference type="NCBI Taxonomy" id="1531966"/>
    <lineage>
        <taxon>Eukaryota</taxon>
        <taxon>Fungi</taxon>
        <taxon>Dikarya</taxon>
        <taxon>Ascomycota</taxon>
        <taxon>Pezizomycotina</taxon>
        <taxon>Sordariomycetes</taxon>
        <taxon>Hypocreomycetidae</taxon>
        <taxon>Hypocreales</taxon>
        <taxon>Clavicipitaceae</taxon>
        <taxon>Clavicipitaceae incertae sedis</taxon>
        <taxon>'Torrubiella' clade</taxon>
    </lineage>
</organism>
<feature type="compositionally biased region" description="Basic and acidic residues" evidence="1">
    <location>
        <begin position="199"/>
        <end position="213"/>
    </location>
</feature>
<dbReference type="EMBL" id="CDHN01000001">
    <property type="protein sequence ID" value="CEJ82467.1"/>
    <property type="molecule type" value="Genomic_DNA"/>
</dbReference>
<feature type="region of interest" description="Disordered" evidence="1">
    <location>
        <begin position="1"/>
        <end position="116"/>
    </location>
</feature>
<evidence type="ECO:0000313" key="2">
    <source>
        <dbReference type="EMBL" id="CEJ82467.1"/>
    </source>
</evidence>
<protein>
    <submittedName>
        <fullName evidence="2">Uncharacterized protein</fullName>
    </submittedName>
</protein>
<gene>
    <name evidence="2" type="ORF">VHEMI02529</name>
</gene>
<accession>A0A0A1T859</accession>
<feature type="compositionally biased region" description="Low complexity" evidence="1">
    <location>
        <begin position="158"/>
        <end position="174"/>
    </location>
</feature>
<dbReference type="HOGENOM" id="CLU_056754_0_0_1"/>
<feature type="region of interest" description="Disordered" evidence="1">
    <location>
        <begin position="155"/>
        <end position="226"/>
    </location>
</feature>
<dbReference type="STRING" id="1531966.A0A0A1T859"/>
<reference evidence="2 3" key="1">
    <citation type="journal article" date="2015" name="Genome Announc.">
        <title>Draft Genome Sequence and Gene Annotation of the Entomopathogenic Fungus Verticillium hemipterigenum.</title>
        <authorList>
            <person name="Horn F."/>
            <person name="Habel A."/>
            <person name="Scharf D.H."/>
            <person name="Dworschak J."/>
            <person name="Brakhage A.A."/>
            <person name="Guthke R."/>
            <person name="Hertweck C."/>
            <person name="Linde J."/>
        </authorList>
    </citation>
    <scope>NUCLEOTIDE SEQUENCE [LARGE SCALE GENOMIC DNA]</scope>
</reference>
<feature type="compositionally biased region" description="Acidic residues" evidence="1">
    <location>
        <begin position="102"/>
        <end position="115"/>
    </location>
</feature>
<dbReference type="OrthoDB" id="3439027at2759"/>
<dbReference type="Proteomes" id="UP000039046">
    <property type="component" value="Unassembled WGS sequence"/>
</dbReference>
<sequence length="248" mass="27792">MSFGFNTSARRDSWPPTKIVLSRSVSAKSEPLPEDIDKDPLTYFLTPTADDDDMDLDEEDHAMMDFDAGIEDSAHPKQIVRSLSPSSLEGLRRGPRSPSPDFDSDDFTSDDDDNEDYIRFSPSTLNLFLQPEQTLYNSGVRSRSPVFYPVDSDGYLTPASFPAPSPRRSSSARRGLYRSSSARARQGHLWRSPSPDVWSIKEETEDQLLRDDGAIQSPLGGNPVVIKKDNTVPQLKKKVRFILPPKEI</sequence>
<evidence type="ECO:0000313" key="3">
    <source>
        <dbReference type="Proteomes" id="UP000039046"/>
    </source>
</evidence>
<feature type="compositionally biased region" description="Acidic residues" evidence="1">
    <location>
        <begin position="49"/>
        <end position="60"/>
    </location>
</feature>